<keyword evidence="3 4" id="KW-0418">Kinase</keyword>
<evidence type="ECO:0000256" key="1">
    <source>
        <dbReference type="ARBA" id="ARBA00022679"/>
    </source>
</evidence>
<dbReference type="FunCoup" id="A0A1E7FLG9">
    <property type="interactions" value="309"/>
</dbReference>
<reference evidence="5 6" key="1">
    <citation type="submission" date="2016-09" db="EMBL/GenBank/DDBJ databases">
        <title>Extensive genetic diversity and differential bi-allelic expression allows diatom success in the polar Southern Ocean.</title>
        <authorList>
            <consortium name="DOE Joint Genome Institute"/>
            <person name="Mock T."/>
            <person name="Otillar R.P."/>
            <person name="Strauss J."/>
            <person name="Dupont C."/>
            <person name="Frickenhaus S."/>
            <person name="Maumus F."/>
            <person name="Mcmullan M."/>
            <person name="Sanges R."/>
            <person name="Schmutz J."/>
            <person name="Toseland A."/>
            <person name="Valas R."/>
            <person name="Veluchamy A."/>
            <person name="Ward B.J."/>
            <person name="Allen A."/>
            <person name="Barry K."/>
            <person name="Falciatore A."/>
            <person name="Ferrante M."/>
            <person name="Fortunato A.E."/>
            <person name="Gloeckner G."/>
            <person name="Gruber A."/>
            <person name="Hipkin R."/>
            <person name="Janech M."/>
            <person name="Kroth P."/>
            <person name="Leese F."/>
            <person name="Lindquist E."/>
            <person name="Lyon B.R."/>
            <person name="Martin J."/>
            <person name="Mayer C."/>
            <person name="Parker M."/>
            <person name="Quesneville H."/>
            <person name="Raymond J."/>
            <person name="Uhlig C."/>
            <person name="Valentin K.U."/>
            <person name="Worden A.Z."/>
            <person name="Armbrust E.V."/>
            <person name="Bowler C."/>
            <person name="Green B."/>
            <person name="Moulton V."/>
            <person name="Van Oosterhout C."/>
            <person name="Grigoriev I."/>
        </authorList>
    </citation>
    <scope>NUCLEOTIDE SEQUENCE [LARGE SCALE GENOMIC DNA]</scope>
    <source>
        <strain evidence="5 6">CCMP1102</strain>
    </source>
</reference>
<dbReference type="SUPFAM" id="SSF52540">
    <property type="entry name" value="P-loop containing nucleoside triphosphate hydrolases"/>
    <property type="match status" value="1"/>
</dbReference>
<evidence type="ECO:0000313" key="5">
    <source>
        <dbReference type="EMBL" id="OEU18974.1"/>
    </source>
</evidence>
<dbReference type="OrthoDB" id="442176at2759"/>
<dbReference type="PROSITE" id="PS00113">
    <property type="entry name" value="ADENYLATE_KINASE"/>
    <property type="match status" value="1"/>
</dbReference>
<protein>
    <submittedName>
        <fullName evidence="5">p-loop containing nucleoside triphosphate hydrolase protein</fullName>
    </submittedName>
</protein>
<dbReference type="GO" id="GO:0016787">
    <property type="term" value="F:hydrolase activity"/>
    <property type="evidence" value="ECO:0007669"/>
    <property type="project" value="UniProtKB-KW"/>
</dbReference>
<keyword evidence="5" id="KW-0378">Hydrolase</keyword>
<evidence type="ECO:0000256" key="4">
    <source>
        <dbReference type="RuleBase" id="RU003330"/>
    </source>
</evidence>
<dbReference type="GO" id="GO:0019205">
    <property type="term" value="F:nucleobase-containing compound kinase activity"/>
    <property type="evidence" value="ECO:0007669"/>
    <property type="project" value="InterPro"/>
</dbReference>
<dbReference type="GO" id="GO:0006139">
    <property type="term" value="P:nucleobase-containing compound metabolic process"/>
    <property type="evidence" value="ECO:0007669"/>
    <property type="project" value="InterPro"/>
</dbReference>
<dbReference type="HAMAP" id="MF_00235">
    <property type="entry name" value="Adenylate_kinase_Adk"/>
    <property type="match status" value="1"/>
</dbReference>
<gene>
    <name evidence="5" type="ORF">FRACYDRAFT_163305</name>
</gene>
<dbReference type="Proteomes" id="UP000095751">
    <property type="component" value="Unassembled WGS sequence"/>
</dbReference>
<evidence type="ECO:0000256" key="3">
    <source>
        <dbReference type="ARBA" id="ARBA00022777"/>
    </source>
</evidence>
<keyword evidence="2" id="KW-0547">Nucleotide-binding</keyword>
<dbReference type="Gene3D" id="3.40.50.300">
    <property type="entry name" value="P-loop containing nucleotide triphosphate hydrolases"/>
    <property type="match status" value="1"/>
</dbReference>
<comment type="similarity">
    <text evidence="4">Belongs to the adenylate kinase family.</text>
</comment>
<dbReference type="KEGG" id="fcy:FRACYDRAFT_163305"/>
<keyword evidence="6" id="KW-1185">Reference proteome</keyword>
<dbReference type="InterPro" id="IPR000850">
    <property type="entry name" value="Adenylat/UMP-CMP_kin"/>
</dbReference>
<dbReference type="CDD" id="cd01428">
    <property type="entry name" value="ADK"/>
    <property type="match status" value="1"/>
</dbReference>
<dbReference type="Pfam" id="PF00406">
    <property type="entry name" value="ADK"/>
    <property type="match status" value="1"/>
</dbReference>
<organism evidence="5 6">
    <name type="scientific">Fragilariopsis cylindrus CCMP1102</name>
    <dbReference type="NCBI Taxonomy" id="635003"/>
    <lineage>
        <taxon>Eukaryota</taxon>
        <taxon>Sar</taxon>
        <taxon>Stramenopiles</taxon>
        <taxon>Ochrophyta</taxon>
        <taxon>Bacillariophyta</taxon>
        <taxon>Bacillariophyceae</taxon>
        <taxon>Bacillariophycidae</taxon>
        <taxon>Bacillariales</taxon>
        <taxon>Bacillariaceae</taxon>
        <taxon>Fragilariopsis</taxon>
    </lineage>
</organism>
<feature type="non-terminal residue" evidence="5">
    <location>
        <position position="1"/>
    </location>
</feature>
<name>A0A1E7FLG9_9STRA</name>
<dbReference type="PANTHER" id="PTHR23359">
    <property type="entry name" value="NUCLEOTIDE KINASE"/>
    <property type="match status" value="1"/>
</dbReference>
<dbReference type="AlphaFoldDB" id="A0A1E7FLG9"/>
<keyword evidence="1 4" id="KW-0808">Transferase</keyword>
<evidence type="ECO:0000313" key="6">
    <source>
        <dbReference type="Proteomes" id="UP000095751"/>
    </source>
</evidence>
<feature type="non-terminal residue" evidence="5">
    <location>
        <position position="177"/>
    </location>
</feature>
<accession>A0A1E7FLG9</accession>
<dbReference type="InterPro" id="IPR027417">
    <property type="entry name" value="P-loop_NTPase"/>
</dbReference>
<sequence>YRVVFVLGGPGAGKGTQCELLIQNYPCVHLSAGQLLRDEAQKKDGSSEHAALIEECLVAGKIVPVEISLSLLQKAMREAEGNDSLVFLIDGFPRNFDNLEGWTRCMTRTTYNEMNDAATDAAAVWGVLSYDCPLSVLEKRVMERSKDSGRSDDNLESLRRRFKTFQDDTVPVIDTLK</sequence>
<dbReference type="PRINTS" id="PR00094">
    <property type="entry name" value="ADENYLTKNASE"/>
</dbReference>
<proteinExistence type="inferred from homology"/>
<dbReference type="GO" id="GO:0005524">
    <property type="term" value="F:ATP binding"/>
    <property type="evidence" value="ECO:0007669"/>
    <property type="project" value="InterPro"/>
</dbReference>
<dbReference type="EMBL" id="KV784356">
    <property type="protein sequence ID" value="OEU18974.1"/>
    <property type="molecule type" value="Genomic_DNA"/>
</dbReference>
<dbReference type="InterPro" id="IPR033690">
    <property type="entry name" value="Adenylat_kinase_CS"/>
</dbReference>
<evidence type="ECO:0000256" key="2">
    <source>
        <dbReference type="ARBA" id="ARBA00022741"/>
    </source>
</evidence>
<dbReference type="InParanoid" id="A0A1E7FLG9"/>